<feature type="repeat" description="PPR" evidence="6">
    <location>
        <begin position="555"/>
        <end position="589"/>
    </location>
</feature>
<dbReference type="AlphaFoldDB" id="A0AAE2CN55"/>
<comment type="similarity">
    <text evidence="1">Belongs to the PPR family. P subfamily.</text>
</comment>
<evidence type="ECO:0000259" key="8">
    <source>
        <dbReference type="PROSITE" id="PS51193"/>
    </source>
</evidence>
<evidence type="ECO:0000313" key="10">
    <source>
        <dbReference type="Proteomes" id="UP001293254"/>
    </source>
</evidence>
<gene>
    <name evidence="9" type="ORF">Salat_1132400</name>
</gene>
<evidence type="ECO:0000256" key="3">
    <source>
        <dbReference type="ARBA" id="ARBA00022741"/>
    </source>
</evidence>
<dbReference type="Pfam" id="PF12854">
    <property type="entry name" value="PPR_1"/>
    <property type="match status" value="1"/>
</dbReference>
<evidence type="ECO:0000313" key="9">
    <source>
        <dbReference type="EMBL" id="KAK4428328.1"/>
    </source>
</evidence>
<dbReference type="GO" id="GO:0005524">
    <property type="term" value="F:ATP binding"/>
    <property type="evidence" value="ECO:0007669"/>
    <property type="project" value="UniProtKB-KW"/>
</dbReference>
<keyword evidence="4" id="KW-0378">Hydrolase</keyword>
<dbReference type="SMART" id="SM00488">
    <property type="entry name" value="DEXDc2"/>
    <property type="match status" value="1"/>
</dbReference>
<evidence type="ECO:0000256" key="2">
    <source>
        <dbReference type="ARBA" id="ARBA00022737"/>
    </source>
</evidence>
<evidence type="ECO:0000256" key="1">
    <source>
        <dbReference type="ARBA" id="ARBA00007626"/>
    </source>
</evidence>
<organism evidence="9 10">
    <name type="scientific">Sesamum alatum</name>
    <dbReference type="NCBI Taxonomy" id="300844"/>
    <lineage>
        <taxon>Eukaryota</taxon>
        <taxon>Viridiplantae</taxon>
        <taxon>Streptophyta</taxon>
        <taxon>Embryophyta</taxon>
        <taxon>Tracheophyta</taxon>
        <taxon>Spermatophyta</taxon>
        <taxon>Magnoliopsida</taxon>
        <taxon>eudicotyledons</taxon>
        <taxon>Gunneridae</taxon>
        <taxon>Pentapetalae</taxon>
        <taxon>asterids</taxon>
        <taxon>lamiids</taxon>
        <taxon>Lamiales</taxon>
        <taxon>Pedaliaceae</taxon>
        <taxon>Sesamum</taxon>
    </lineage>
</organism>
<dbReference type="NCBIfam" id="TIGR00756">
    <property type="entry name" value="PPR"/>
    <property type="match status" value="6"/>
</dbReference>
<feature type="domain" description="Helicase ATP-binding" evidence="8">
    <location>
        <begin position="33"/>
        <end position="385"/>
    </location>
</feature>
<feature type="repeat" description="PPR" evidence="6">
    <location>
        <begin position="346"/>
        <end position="380"/>
    </location>
</feature>
<protein>
    <submittedName>
        <fullName evidence="9">Pentatricopeptide repeat-containing protein</fullName>
    </submittedName>
</protein>
<dbReference type="PANTHER" id="PTHR47941">
    <property type="entry name" value="PENTATRICOPEPTIDE REPEAT-CONTAINING PROTEIN 3, MITOCHONDRIAL"/>
    <property type="match status" value="1"/>
</dbReference>
<accession>A0AAE2CN55</accession>
<feature type="compositionally biased region" description="Polar residues" evidence="7">
    <location>
        <begin position="129"/>
        <end position="142"/>
    </location>
</feature>
<dbReference type="GO" id="GO:0003678">
    <property type="term" value="F:DNA helicase activity"/>
    <property type="evidence" value="ECO:0007669"/>
    <property type="project" value="InterPro"/>
</dbReference>
<feature type="repeat" description="PPR" evidence="6">
    <location>
        <begin position="660"/>
        <end position="694"/>
    </location>
</feature>
<dbReference type="Pfam" id="PF01535">
    <property type="entry name" value="PPR"/>
    <property type="match status" value="5"/>
</dbReference>
<keyword evidence="3" id="KW-0547">Nucleotide-binding</keyword>
<dbReference type="InterPro" id="IPR027417">
    <property type="entry name" value="P-loop_NTPase"/>
</dbReference>
<feature type="repeat" description="PPR" evidence="6">
    <location>
        <begin position="450"/>
        <end position="484"/>
    </location>
</feature>
<dbReference type="InterPro" id="IPR002885">
    <property type="entry name" value="PPR_rpt"/>
</dbReference>
<dbReference type="PROSITE" id="PS51193">
    <property type="entry name" value="HELICASE_ATP_BIND_2"/>
    <property type="match status" value="1"/>
</dbReference>
<name>A0AAE2CN55_9LAMI</name>
<feature type="repeat" description="PPR" evidence="6">
    <location>
        <begin position="520"/>
        <end position="554"/>
    </location>
</feature>
<proteinExistence type="inferred from homology"/>
<dbReference type="GO" id="GO:0016818">
    <property type="term" value="F:hydrolase activity, acting on acid anhydrides, in phosphorus-containing anhydrides"/>
    <property type="evidence" value="ECO:0007669"/>
    <property type="project" value="InterPro"/>
</dbReference>
<dbReference type="InterPro" id="IPR014013">
    <property type="entry name" value="Helic_SF1/SF2_ATP-bd_DinG/Rad3"/>
</dbReference>
<dbReference type="PROSITE" id="PS51375">
    <property type="entry name" value="PPR"/>
    <property type="match status" value="7"/>
</dbReference>
<keyword evidence="5" id="KW-0067">ATP-binding</keyword>
<feature type="region of interest" description="Disordered" evidence="7">
    <location>
        <begin position="1"/>
        <end position="27"/>
    </location>
</feature>
<comment type="caution">
    <text evidence="9">The sequence shown here is derived from an EMBL/GenBank/DDBJ whole genome shotgun (WGS) entry which is preliminary data.</text>
</comment>
<keyword evidence="2" id="KW-0677">Repeat</keyword>
<reference evidence="9" key="2">
    <citation type="journal article" date="2024" name="Plant">
        <title>Genomic evolution and insights into agronomic trait innovations of Sesamum species.</title>
        <authorList>
            <person name="Miao H."/>
            <person name="Wang L."/>
            <person name="Qu L."/>
            <person name="Liu H."/>
            <person name="Sun Y."/>
            <person name="Le M."/>
            <person name="Wang Q."/>
            <person name="Wei S."/>
            <person name="Zheng Y."/>
            <person name="Lin W."/>
            <person name="Duan Y."/>
            <person name="Cao H."/>
            <person name="Xiong S."/>
            <person name="Wang X."/>
            <person name="Wei L."/>
            <person name="Li C."/>
            <person name="Ma Q."/>
            <person name="Ju M."/>
            <person name="Zhao R."/>
            <person name="Li G."/>
            <person name="Mu C."/>
            <person name="Tian Q."/>
            <person name="Mei H."/>
            <person name="Zhang T."/>
            <person name="Gao T."/>
            <person name="Zhang H."/>
        </authorList>
    </citation>
    <scope>NUCLEOTIDE SEQUENCE</scope>
    <source>
        <strain evidence="9">3651</strain>
    </source>
</reference>
<dbReference type="InterPro" id="IPR011990">
    <property type="entry name" value="TPR-like_helical_dom_sf"/>
</dbReference>
<feature type="region of interest" description="Disordered" evidence="7">
    <location>
        <begin position="120"/>
        <end position="142"/>
    </location>
</feature>
<dbReference type="InterPro" id="IPR006554">
    <property type="entry name" value="Helicase-like_DEXD_c2"/>
</dbReference>
<dbReference type="SUPFAM" id="SSF52540">
    <property type="entry name" value="P-loop containing nucleoside triphosphate hydrolases"/>
    <property type="match status" value="1"/>
</dbReference>
<feature type="repeat" description="PPR" evidence="6">
    <location>
        <begin position="485"/>
        <end position="519"/>
    </location>
</feature>
<sequence length="742" mass="83957">MEDSSSPLPPSTNPTPKLIPKSSNGSRNTIHIGGIPVEFPYQPYGTQLAFMNRLISTLDRSQRDGHCHALLESPTGTGKSLSLLCSALAWQQNQKLKNVHANLTHSSTRANPEAVSDPINHGGGFIPETQPSGNPLTPTPVTTNAKREETRLAPTIFYCSRTRTKIPQMIQEYKKTSDRVPMAVLGSRKHYYTNPYLRGEDKVYEQWYTSLLNHHRSSVSAFAFSTLESSLSSTNKNHSSNDESCILSQLSDLLPVASDNSIALNSSTKQLDIRAVDDFLPPEDKLRGVFLQKFNSKSAIYHALSDVDIELNADSFAKVVNGGNLCGESMVVFFNWAIEQPQFLKDIDAYHIVLKALGRRKFFVHMMEMLKDMRDKGMNPNPDTLFIIMDSYVRSRQVSKATKVFRELEKYGLQCNKESLRVALKCLCQRSHVGTAWSLFNKMRDKVQRDCAMYNIILGGWSKFGRVTEVEKFLKVMVDDGIEPDCATYSYLIESFGRAGRVDDAVKIFKYLEEKGNLLNAEVYNAMIFNCIANCDIDGALKYYEEMLNNCCEPNMDTYNRIILYFLKCRRVSDAIEMLDEMLGRGIIPSAGTVTEFLKPLCSYGPPHAALVIYKKARKAGCRISLAAYKLLLMRLSRFGKFGMLLNIWDEMQESGHSSDMQVYEYIINGLCNTGKLETAVLVMEECIHKGFFPGKIICSKLNNKLMDSNKVEIAYKLFLKLRNARINENAQRYWRAKGWHF</sequence>
<dbReference type="Proteomes" id="UP001293254">
    <property type="component" value="Unassembled WGS sequence"/>
</dbReference>
<feature type="repeat" description="PPR" evidence="6">
    <location>
        <begin position="381"/>
        <end position="415"/>
    </location>
</feature>
<evidence type="ECO:0000256" key="6">
    <source>
        <dbReference type="PROSITE-ProRule" id="PRU00708"/>
    </source>
</evidence>
<reference evidence="9" key="1">
    <citation type="submission" date="2020-06" db="EMBL/GenBank/DDBJ databases">
        <authorList>
            <person name="Li T."/>
            <person name="Hu X."/>
            <person name="Zhang T."/>
            <person name="Song X."/>
            <person name="Zhang H."/>
            <person name="Dai N."/>
            <person name="Sheng W."/>
            <person name="Hou X."/>
            <person name="Wei L."/>
        </authorList>
    </citation>
    <scope>NUCLEOTIDE SEQUENCE</scope>
    <source>
        <strain evidence="9">3651</strain>
        <tissue evidence="9">Leaf</tissue>
    </source>
</reference>
<dbReference type="Gene3D" id="1.25.40.10">
    <property type="entry name" value="Tetratricopeptide repeat domain"/>
    <property type="match status" value="4"/>
</dbReference>
<dbReference type="Gene3D" id="3.40.50.300">
    <property type="entry name" value="P-loop containing nucleotide triphosphate hydrolases"/>
    <property type="match status" value="1"/>
</dbReference>
<keyword evidence="10" id="KW-1185">Reference proteome</keyword>
<dbReference type="EMBL" id="JACGWO010000004">
    <property type="protein sequence ID" value="KAK4428328.1"/>
    <property type="molecule type" value="Genomic_DNA"/>
</dbReference>
<evidence type="ECO:0000256" key="7">
    <source>
        <dbReference type="SAM" id="MobiDB-lite"/>
    </source>
</evidence>
<evidence type="ECO:0000256" key="5">
    <source>
        <dbReference type="ARBA" id="ARBA00022840"/>
    </source>
</evidence>
<evidence type="ECO:0000256" key="4">
    <source>
        <dbReference type="ARBA" id="ARBA00022801"/>
    </source>
</evidence>
<dbReference type="Pfam" id="PF13041">
    <property type="entry name" value="PPR_2"/>
    <property type="match status" value="1"/>
</dbReference>